<gene>
    <name evidence="3" type="ORF">SAMN05661086_01383</name>
</gene>
<feature type="transmembrane region" description="Helical" evidence="1">
    <location>
        <begin position="6"/>
        <end position="24"/>
    </location>
</feature>
<dbReference type="InterPro" id="IPR032834">
    <property type="entry name" value="NatK-like_C"/>
</dbReference>
<dbReference type="PANTHER" id="PTHR40448:SF1">
    <property type="entry name" value="TWO-COMPONENT SENSOR HISTIDINE KINASE"/>
    <property type="match status" value="1"/>
</dbReference>
<feature type="transmembrane region" description="Helical" evidence="1">
    <location>
        <begin position="167"/>
        <end position="185"/>
    </location>
</feature>
<sequence>MDQKYYLLLALMFSVEPVIWIRVMSYLYRPKYKNRLYYVAAIAGMDIIAVLKYLIGFCKGDTILEILGMVIIIVYLLITTVLLFDAKIIQAFVSIGIICVLYVLSDLFSMVIMTGILHVTIIDLNNNGMNYLIGTFIAKVSTLICCEIIIANRKNILRKEAMCSKELIPVIIGNLALSAPSLYVFTNIELLKNQVYLLFIVAMTQIALLLITTLYIVILFEKQSKREMEHRFYIQQMEKELELNKSMIEVTEKLRSLKHDVCSHFVLIKTLLNDGCYDEVKQYVNDLYKDIEIAEEIAVLTNKNVSIILNQKQKLAKQKSIKFDFVIMISDFVISDIEICSLLSNILNNAIEAAEQVELDKRYISLLIRPEKKGYTIECENSLIKKPIQKMDKFITTKQDKRTHGVGIAIMKNIVKSVNGRLRIDYDDNHYIITIFIPT</sequence>
<feature type="domain" description="Sensor histidine kinase NatK-like C-terminal" evidence="2">
    <location>
        <begin position="337"/>
        <end position="438"/>
    </location>
</feature>
<dbReference type="InterPro" id="IPR036890">
    <property type="entry name" value="HATPase_C_sf"/>
</dbReference>
<dbReference type="SUPFAM" id="SSF55874">
    <property type="entry name" value="ATPase domain of HSP90 chaperone/DNA topoisomerase II/histidine kinase"/>
    <property type="match status" value="1"/>
</dbReference>
<dbReference type="Gene3D" id="3.30.565.10">
    <property type="entry name" value="Histidine kinase-like ATPase, C-terminal domain"/>
    <property type="match status" value="1"/>
</dbReference>
<organism evidence="3 4">
    <name type="scientific">Anaeromicropila populeti</name>
    <dbReference type="NCBI Taxonomy" id="37658"/>
    <lineage>
        <taxon>Bacteria</taxon>
        <taxon>Bacillati</taxon>
        <taxon>Bacillota</taxon>
        <taxon>Clostridia</taxon>
        <taxon>Lachnospirales</taxon>
        <taxon>Lachnospiraceae</taxon>
        <taxon>Anaeromicropila</taxon>
    </lineage>
</organism>
<feature type="transmembrane region" description="Helical" evidence="1">
    <location>
        <begin position="63"/>
        <end position="84"/>
    </location>
</feature>
<reference evidence="3 4" key="1">
    <citation type="submission" date="2016-10" db="EMBL/GenBank/DDBJ databases">
        <authorList>
            <person name="de Groot N.N."/>
        </authorList>
    </citation>
    <scope>NUCLEOTIDE SEQUENCE [LARGE SCALE GENOMIC DNA]</scope>
    <source>
        <strain evidence="3 4">743A</strain>
    </source>
</reference>
<evidence type="ECO:0000313" key="4">
    <source>
        <dbReference type="Proteomes" id="UP000199659"/>
    </source>
</evidence>
<dbReference type="OrthoDB" id="9816523at2"/>
<proteinExistence type="predicted"/>
<name>A0A1I6J2N7_9FIRM</name>
<feature type="transmembrane region" description="Helical" evidence="1">
    <location>
        <begin position="36"/>
        <end position="57"/>
    </location>
</feature>
<keyword evidence="1" id="KW-0812">Transmembrane</keyword>
<dbReference type="PANTHER" id="PTHR40448">
    <property type="entry name" value="TWO-COMPONENT SENSOR HISTIDINE KINASE"/>
    <property type="match status" value="1"/>
</dbReference>
<dbReference type="AlphaFoldDB" id="A0A1I6J2N7"/>
<keyword evidence="4" id="KW-1185">Reference proteome</keyword>
<dbReference type="STRING" id="37658.SAMN05661086_01383"/>
<dbReference type="Pfam" id="PF14501">
    <property type="entry name" value="HATPase_c_5"/>
    <property type="match status" value="1"/>
</dbReference>
<dbReference type="CDD" id="cd16935">
    <property type="entry name" value="HATPase_AgrC-ComD-like"/>
    <property type="match status" value="1"/>
</dbReference>
<dbReference type="Proteomes" id="UP000199659">
    <property type="component" value="Unassembled WGS sequence"/>
</dbReference>
<feature type="transmembrane region" description="Helical" evidence="1">
    <location>
        <begin position="91"/>
        <end position="119"/>
    </location>
</feature>
<accession>A0A1I6J2N7</accession>
<evidence type="ECO:0000313" key="3">
    <source>
        <dbReference type="EMBL" id="SFR73131.1"/>
    </source>
</evidence>
<keyword evidence="1" id="KW-1133">Transmembrane helix</keyword>
<evidence type="ECO:0000259" key="2">
    <source>
        <dbReference type="Pfam" id="PF14501"/>
    </source>
</evidence>
<feature type="transmembrane region" description="Helical" evidence="1">
    <location>
        <begin position="197"/>
        <end position="220"/>
    </location>
</feature>
<dbReference type="GO" id="GO:0042802">
    <property type="term" value="F:identical protein binding"/>
    <property type="evidence" value="ECO:0007669"/>
    <property type="project" value="TreeGrafter"/>
</dbReference>
<keyword evidence="1" id="KW-0472">Membrane</keyword>
<protein>
    <submittedName>
        <fullName evidence="3">GHKL domain-containing protein</fullName>
    </submittedName>
</protein>
<dbReference type="RefSeq" id="WP_092559955.1">
    <property type="nucleotide sequence ID" value="NZ_FOYZ01000004.1"/>
</dbReference>
<feature type="transmembrane region" description="Helical" evidence="1">
    <location>
        <begin position="131"/>
        <end position="151"/>
    </location>
</feature>
<dbReference type="EMBL" id="FOYZ01000004">
    <property type="protein sequence ID" value="SFR73131.1"/>
    <property type="molecule type" value="Genomic_DNA"/>
</dbReference>
<evidence type="ECO:0000256" key="1">
    <source>
        <dbReference type="SAM" id="Phobius"/>
    </source>
</evidence>
<dbReference type="Gene3D" id="1.10.287.130">
    <property type="match status" value="1"/>
</dbReference>